<dbReference type="Pfam" id="PF01370">
    <property type="entry name" value="Epimerase"/>
    <property type="match status" value="1"/>
</dbReference>
<gene>
    <name evidence="4" type="ORF">AHOG_23010</name>
</gene>
<keyword evidence="5" id="KW-1185">Reference proteome</keyword>
<dbReference type="PANTHER" id="PTHR11092">
    <property type="entry name" value="SUGAR NUCLEOTIDE EPIMERASE RELATED"/>
    <property type="match status" value="1"/>
</dbReference>
<evidence type="ECO:0000313" key="5">
    <source>
        <dbReference type="Proteomes" id="UP000204221"/>
    </source>
</evidence>
<dbReference type="InterPro" id="IPR001509">
    <property type="entry name" value="Epimerase_deHydtase"/>
</dbReference>
<organism evidence="4 5">
    <name type="scientific">Actinoalloteichus hoggarensis</name>
    <dbReference type="NCBI Taxonomy" id="1470176"/>
    <lineage>
        <taxon>Bacteria</taxon>
        <taxon>Bacillati</taxon>
        <taxon>Actinomycetota</taxon>
        <taxon>Actinomycetes</taxon>
        <taxon>Pseudonocardiales</taxon>
        <taxon>Pseudonocardiaceae</taxon>
        <taxon>Actinoalloteichus</taxon>
    </lineage>
</organism>
<protein>
    <submittedName>
        <fullName evidence="4">Epimerase family protein</fullName>
    </submittedName>
</protein>
<dbReference type="InterPro" id="IPR036291">
    <property type="entry name" value="NAD(P)-bd_dom_sf"/>
</dbReference>
<feature type="domain" description="NAD-dependent epimerase/dehydratase" evidence="2">
    <location>
        <begin position="19"/>
        <end position="226"/>
    </location>
</feature>
<dbReference type="PANTHER" id="PTHR11092:SF0">
    <property type="entry name" value="EPIMERASE FAMILY PROTEIN SDR39U1"/>
    <property type="match status" value="1"/>
</dbReference>
<evidence type="ECO:0000259" key="3">
    <source>
        <dbReference type="Pfam" id="PF08338"/>
    </source>
</evidence>
<dbReference type="SUPFAM" id="SSF51735">
    <property type="entry name" value="NAD(P)-binding Rossmann-fold domains"/>
    <property type="match status" value="1"/>
</dbReference>
<proteinExistence type="inferred from homology"/>
<feature type="domain" description="DUF1731" evidence="3">
    <location>
        <begin position="262"/>
        <end position="306"/>
    </location>
</feature>
<dbReference type="Proteomes" id="UP000204221">
    <property type="component" value="Chromosome"/>
</dbReference>
<comment type="similarity">
    <text evidence="1">Belongs to the NAD(P)-dependent epimerase/dehydratase family. SDR39U1 subfamily.</text>
</comment>
<dbReference type="Pfam" id="PF08338">
    <property type="entry name" value="DUF1731"/>
    <property type="match status" value="1"/>
</dbReference>
<dbReference type="InterPro" id="IPR013549">
    <property type="entry name" value="DUF1731"/>
</dbReference>
<dbReference type="NCBIfam" id="TIGR01777">
    <property type="entry name" value="yfcH"/>
    <property type="match status" value="1"/>
</dbReference>
<dbReference type="InterPro" id="IPR010099">
    <property type="entry name" value="SDR39U1"/>
</dbReference>
<sequence length="312" mass="32274">MGRELAFRVPIGDDHAMRIVIAGSSGLIGTACVALLRRRGHEVVRLVRRAPAAPDERRWDPPSGVIESGALDGADAVINLCGAGILDRRWNDGRKQIIRDSRLVPSEVLAGAVADAGIPVLVNGSAVGYYGDTGDRAVDEGAPPGSGFVAGLCVDWEDAAAGATASGGRLVLARSGIVLARSGGLLGRLRPLFSAMFGGRLGSGRQYMSWISLEDHVAALCSLIEDDSVSGPVNLTAPAPVTNDDFTRALATAVGRPAPWVVPGFALRAVVGGAADEMILTGQRAVPRVLTSRGFRFAHPTVDSCLPATVGG</sequence>
<dbReference type="PROSITE" id="PS51257">
    <property type="entry name" value="PROKAR_LIPOPROTEIN"/>
    <property type="match status" value="1"/>
</dbReference>
<dbReference type="KEGG" id="ahg:AHOG_23010"/>
<accession>A0A221W8J0</accession>
<evidence type="ECO:0000259" key="2">
    <source>
        <dbReference type="Pfam" id="PF01370"/>
    </source>
</evidence>
<name>A0A221W8J0_9PSEU</name>
<reference evidence="4 5" key="1">
    <citation type="submission" date="2017-07" db="EMBL/GenBank/DDBJ databases">
        <title>Complete genome sequence of Actinoalloteichus hoggarensis DSM 45943, type strain of Actinoalloteichus hoggarensis.</title>
        <authorList>
            <person name="Ruckert C."/>
            <person name="Nouioui I."/>
            <person name="Willmese J."/>
            <person name="van Wezel G."/>
            <person name="Klenk H.-P."/>
            <person name="Kalinowski J."/>
            <person name="Zotchev S.B."/>
        </authorList>
    </citation>
    <scope>NUCLEOTIDE SEQUENCE [LARGE SCALE GENOMIC DNA]</scope>
    <source>
        <strain evidence="4 5">DSM 45943</strain>
    </source>
</reference>
<dbReference type="AlphaFoldDB" id="A0A221W8J0"/>
<dbReference type="EMBL" id="CP022521">
    <property type="protein sequence ID" value="ASO22215.1"/>
    <property type="molecule type" value="Genomic_DNA"/>
</dbReference>
<evidence type="ECO:0000313" key="4">
    <source>
        <dbReference type="EMBL" id="ASO22215.1"/>
    </source>
</evidence>
<dbReference type="Gene3D" id="3.40.50.720">
    <property type="entry name" value="NAD(P)-binding Rossmann-like Domain"/>
    <property type="match status" value="1"/>
</dbReference>
<evidence type="ECO:0000256" key="1">
    <source>
        <dbReference type="ARBA" id="ARBA00009353"/>
    </source>
</evidence>